<evidence type="ECO:0000259" key="6">
    <source>
        <dbReference type="Pfam" id="PF07940"/>
    </source>
</evidence>
<organism evidence="8 9">
    <name type="scientific">Exiguobacterium alkaliphilum</name>
    <dbReference type="NCBI Taxonomy" id="1428684"/>
    <lineage>
        <taxon>Bacteria</taxon>
        <taxon>Bacillati</taxon>
        <taxon>Bacillota</taxon>
        <taxon>Bacilli</taxon>
        <taxon>Bacillales</taxon>
        <taxon>Bacillales Family XII. Incertae Sedis</taxon>
        <taxon>Exiguobacterium</taxon>
    </lineage>
</organism>
<evidence type="ECO:0000256" key="2">
    <source>
        <dbReference type="ARBA" id="ARBA00022729"/>
    </source>
</evidence>
<comment type="caution">
    <text evidence="8">The sequence shown here is derived from an EMBL/GenBank/DDBJ whole genome shotgun (WGS) entry which is preliminary data.</text>
</comment>
<dbReference type="Gene3D" id="1.50.10.100">
    <property type="entry name" value="Chondroitin AC/alginate lyase"/>
    <property type="match status" value="1"/>
</dbReference>
<feature type="chain" id="PRO_5045839326" evidence="5">
    <location>
        <begin position="26"/>
        <end position="694"/>
    </location>
</feature>
<dbReference type="InterPro" id="IPR008929">
    <property type="entry name" value="Chondroitin_lyas"/>
</dbReference>
<dbReference type="PANTHER" id="PTHR39210:SF1">
    <property type="entry name" value="HEPARIN-SULFATE LYASE"/>
    <property type="match status" value="1"/>
</dbReference>
<evidence type="ECO:0000256" key="4">
    <source>
        <dbReference type="ARBA" id="ARBA00023239"/>
    </source>
</evidence>
<evidence type="ECO:0000256" key="5">
    <source>
        <dbReference type="SAM" id="SignalP"/>
    </source>
</evidence>
<protein>
    <submittedName>
        <fullName evidence="8">Heparinase II/III family protein</fullName>
    </submittedName>
</protein>
<reference evidence="8 9" key="1">
    <citation type="submission" date="2022-07" db="EMBL/GenBank/DDBJ databases">
        <title>Genomic and pangenome structural analysis of the polyextremophile Exiguobacterium.</title>
        <authorList>
            <person name="Shen L."/>
        </authorList>
    </citation>
    <scope>NUCLEOTIDE SEQUENCE [LARGE SCALE GENOMIC DNA]</scope>
    <source>
        <strain evidence="8 9">12_1</strain>
    </source>
</reference>
<gene>
    <name evidence="8" type="ORF">NQG31_08020</name>
</gene>
<feature type="domain" description="Heparinase II/III-like C-terminal" evidence="6">
    <location>
        <begin position="448"/>
        <end position="622"/>
    </location>
</feature>
<keyword evidence="2 5" id="KW-0732">Signal</keyword>
<keyword evidence="4" id="KW-0456">Lyase</keyword>
<keyword evidence="9" id="KW-1185">Reference proteome</keyword>
<evidence type="ECO:0000313" key="8">
    <source>
        <dbReference type="EMBL" id="MCT4795488.1"/>
    </source>
</evidence>
<dbReference type="EMBL" id="JANIEK010000027">
    <property type="protein sequence ID" value="MCT4795488.1"/>
    <property type="molecule type" value="Genomic_DNA"/>
</dbReference>
<dbReference type="Pfam" id="PF16889">
    <property type="entry name" value="Hepar_II_III_N"/>
    <property type="match status" value="1"/>
</dbReference>
<dbReference type="Pfam" id="PF07940">
    <property type="entry name" value="Hepar_II_III_C"/>
    <property type="match status" value="1"/>
</dbReference>
<evidence type="ECO:0000256" key="3">
    <source>
        <dbReference type="ARBA" id="ARBA00022764"/>
    </source>
</evidence>
<dbReference type="Gene3D" id="2.70.98.70">
    <property type="match status" value="1"/>
</dbReference>
<evidence type="ECO:0000256" key="1">
    <source>
        <dbReference type="ARBA" id="ARBA00004418"/>
    </source>
</evidence>
<evidence type="ECO:0000259" key="7">
    <source>
        <dbReference type="Pfam" id="PF16889"/>
    </source>
</evidence>
<feature type="signal peptide" evidence="5">
    <location>
        <begin position="1"/>
        <end position="25"/>
    </location>
</feature>
<proteinExistence type="predicted"/>
<dbReference type="SUPFAM" id="SSF48230">
    <property type="entry name" value="Chondroitin AC/alginate lyase"/>
    <property type="match status" value="1"/>
</dbReference>
<feature type="domain" description="Heparin-sulfate lyase N-terminal" evidence="7">
    <location>
        <begin position="171"/>
        <end position="389"/>
    </location>
</feature>
<dbReference type="InterPro" id="IPR012480">
    <property type="entry name" value="Hepar_II_III_C"/>
</dbReference>
<keyword evidence="3" id="KW-0574">Periplasm</keyword>
<name>A0ABT2KY38_9BACL</name>
<dbReference type="Proteomes" id="UP001206821">
    <property type="component" value="Unassembled WGS sequence"/>
</dbReference>
<evidence type="ECO:0000313" key="9">
    <source>
        <dbReference type="Proteomes" id="UP001206821"/>
    </source>
</evidence>
<accession>A0ABT2KY38</accession>
<dbReference type="PANTHER" id="PTHR39210">
    <property type="entry name" value="HEPARIN-SULFATE LYASE"/>
    <property type="match status" value="1"/>
</dbReference>
<comment type="subcellular location">
    <subcellularLocation>
        <location evidence="1">Periplasm</location>
    </subcellularLocation>
</comment>
<dbReference type="InterPro" id="IPR031680">
    <property type="entry name" value="Hepar_II_III_N"/>
</dbReference>
<sequence>MRRHLCAVVIALLVGSLFPPLGAEAAASAPYQLNVRAGATLYQFVGKTLTPKSTLRGAKTFQAITTSGSYYRVTDGKTTWYVRKQDGTLQASHLSRATFSSDAYARLTHEYMRTLTRGASPYTYDVLSPTNAVTRADAALRGNWYIPSPPYTLRVPNVDTYRFDTSIPKVDSNSFVFQIHYFTTLNQLTQAYTVNGRDEYLRYGKRIVQSWTKQYPVEDYKRHTWPYHDHGTAIRTFHLLNFWNVYRTSRVNDDPAFSQLFAKTLYEHATLLATPSFYKSKNNHGIFQDMALTAISETHRSFDRSAGWRTLATNRLTAQLNHSLSADGVHLEHSPFYQIYVYDTLSRFNDWAAANRFGLSSRMLDVKDMPNALTYMLKPNGTLPMFGDTPSLVHHPEAIPHVDRSPHLLYAMSGGTRGTAPTTRVGRLSDQYAFFRQHWGGRAGAFEDAVHVMMTAGYHSNVHKHADDLSIDVSGYGRDFIVESGRYGYTSRPERQAVLPAAAHNTVHVSGKSFNLTSSNLGRSRITSVGASSTQWTAAGTSQLIGSGMAHTRRLAYDRDGTMLVYDRITSPVTASFVQRFHLGVGLNRTESGSRYAYFKDAAGRSLHVLQLEVDATPKLAIGSSYVSYRDYDWQRRNQVATTKRGKGVTYLTLLHLGERPTKIRSYTLETTARHYIVRYTLSDGTTRTLSMLR</sequence>
<dbReference type="RefSeq" id="WP_034816934.1">
    <property type="nucleotide sequence ID" value="NZ_JANIEK010000027.1"/>
</dbReference>